<feature type="region of interest" description="Disordered" evidence="1">
    <location>
        <begin position="184"/>
        <end position="309"/>
    </location>
</feature>
<proteinExistence type="predicted"/>
<dbReference type="InterPro" id="IPR050365">
    <property type="entry name" value="TIM50"/>
</dbReference>
<feature type="compositionally biased region" description="Low complexity" evidence="1">
    <location>
        <begin position="184"/>
        <end position="195"/>
    </location>
</feature>
<dbReference type="Pfam" id="PF03031">
    <property type="entry name" value="NIF"/>
    <property type="match status" value="1"/>
</dbReference>
<dbReference type="SMART" id="SM00577">
    <property type="entry name" value="CPDc"/>
    <property type="match status" value="1"/>
</dbReference>
<dbReference type="PANTHER" id="PTHR12210">
    <property type="entry name" value="DULLARD PROTEIN PHOSPHATASE"/>
    <property type="match status" value="1"/>
</dbReference>
<dbReference type="PROSITE" id="PS50969">
    <property type="entry name" value="FCP1"/>
    <property type="match status" value="1"/>
</dbReference>
<feature type="compositionally biased region" description="Basic and acidic residues" evidence="1">
    <location>
        <begin position="212"/>
        <end position="237"/>
    </location>
</feature>
<dbReference type="FunFam" id="3.40.50.1000:FF:000089">
    <property type="entry name" value="NIF domain protein"/>
    <property type="match status" value="1"/>
</dbReference>
<feature type="compositionally biased region" description="Basic and acidic residues" evidence="1">
    <location>
        <begin position="73"/>
        <end position="91"/>
    </location>
</feature>
<dbReference type="CDD" id="cd07521">
    <property type="entry name" value="HAD_FCP1-like"/>
    <property type="match status" value="1"/>
</dbReference>
<dbReference type="InterPro" id="IPR011948">
    <property type="entry name" value="Dullard_phosphatase"/>
</dbReference>
<dbReference type="NCBIfam" id="TIGR02251">
    <property type="entry name" value="HIF-SF_euk"/>
    <property type="match status" value="1"/>
</dbReference>
<protein>
    <recommendedName>
        <fullName evidence="2">FCP1 homology domain-containing protein</fullName>
    </recommendedName>
</protein>
<dbReference type="Proteomes" id="UP001358417">
    <property type="component" value="Unassembled WGS sequence"/>
</dbReference>
<reference evidence="3 4" key="1">
    <citation type="submission" date="2023-08" db="EMBL/GenBank/DDBJ databases">
        <title>Black Yeasts Isolated from many extreme environments.</title>
        <authorList>
            <person name="Coleine C."/>
            <person name="Stajich J.E."/>
            <person name="Selbmann L."/>
        </authorList>
    </citation>
    <scope>NUCLEOTIDE SEQUENCE [LARGE SCALE GENOMIC DNA]</scope>
    <source>
        <strain evidence="3 4">CCFEE 5792</strain>
    </source>
</reference>
<comment type="caution">
    <text evidence="3">The sequence shown here is derived from an EMBL/GenBank/DDBJ whole genome shotgun (WGS) entry which is preliminary data.</text>
</comment>
<evidence type="ECO:0000313" key="3">
    <source>
        <dbReference type="EMBL" id="KAK5064691.1"/>
    </source>
</evidence>
<feature type="domain" description="FCP1 homology" evidence="2">
    <location>
        <begin position="305"/>
        <end position="484"/>
    </location>
</feature>
<gene>
    <name evidence="3" type="ORF">LTR84_000525</name>
</gene>
<keyword evidence="4" id="KW-1185">Reference proteome</keyword>
<dbReference type="EMBL" id="JAVRRD010000001">
    <property type="protein sequence ID" value="KAK5064691.1"/>
    <property type="molecule type" value="Genomic_DNA"/>
</dbReference>
<dbReference type="InterPro" id="IPR023214">
    <property type="entry name" value="HAD_sf"/>
</dbReference>
<dbReference type="InterPro" id="IPR036412">
    <property type="entry name" value="HAD-like_sf"/>
</dbReference>
<dbReference type="Gene3D" id="3.40.50.1000">
    <property type="entry name" value="HAD superfamily/HAD-like"/>
    <property type="match status" value="1"/>
</dbReference>
<dbReference type="GeneID" id="89968747"/>
<dbReference type="InterPro" id="IPR004274">
    <property type="entry name" value="FCP1_dom"/>
</dbReference>
<feature type="compositionally biased region" description="Basic and acidic residues" evidence="1">
    <location>
        <begin position="29"/>
        <end position="48"/>
    </location>
</feature>
<name>A0AAV9NRF5_9EURO</name>
<organism evidence="3 4">
    <name type="scientific">Exophiala bonariae</name>
    <dbReference type="NCBI Taxonomy" id="1690606"/>
    <lineage>
        <taxon>Eukaryota</taxon>
        <taxon>Fungi</taxon>
        <taxon>Dikarya</taxon>
        <taxon>Ascomycota</taxon>
        <taxon>Pezizomycotina</taxon>
        <taxon>Eurotiomycetes</taxon>
        <taxon>Chaetothyriomycetidae</taxon>
        <taxon>Chaetothyriales</taxon>
        <taxon>Herpotrichiellaceae</taxon>
        <taxon>Exophiala</taxon>
    </lineage>
</organism>
<evidence type="ECO:0000259" key="2">
    <source>
        <dbReference type="PROSITE" id="PS50969"/>
    </source>
</evidence>
<dbReference type="GO" id="GO:0016791">
    <property type="term" value="F:phosphatase activity"/>
    <property type="evidence" value="ECO:0007669"/>
    <property type="project" value="InterPro"/>
</dbReference>
<sequence length="505" mass="56773">MNSLNLISSRVIGQPQPSRPRSHSQGNLLKKDYSEEAPRGRTYTDEHIPQLKKEFDSTFSLFNQDPTSPGDEPSLKDEHDQEDEKSPLLGLDERLPVSEWDNGWRRYVKRLADVITAILAAIGAPVVYVARCFRTQEGKFSIVPRLPRRDRSSLSGATKAIGLSAATEKLSNRPLLDAKLQHSYSSDSLTTLGSDSDNDARKADQNQARPKTKQDKAVRQESETRRSSIRIKEQDAVKRRKQKKAGSPLGDSTPLTVDNIKSPRSPSPSLRITRYPHAPQPPRPLIPRRQPSYSNLIPRSPGRGSPPQQKTLVLDLDETLIHSLAKGGRMSSGHMVEVKLNTPVALSAPQPGQATPVIGPQHPILYYVHKRPHCDEFLRKVSKWFKLVIFTASVQEYADPVIDWLEVERKYFAGRYYRQHCTFRNGAYIKDLSSIEPDLSKVIILDNSPVSYIFHEDNAIPIEGWINDPTDNDLLHLIPMLEALQYVTDVRALLALRRGEAEAAS</sequence>
<feature type="region of interest" description="Disordered" evidence="1">
    <location>
        <begin position="1"/>
        <end position="48"/>
    </location>
</feature>
<evidence type="ECO:0000256" key="1">
    <source>
        <dbReference type="SAM" id="MobiDB-lite"/>
    </source>
</evidence>
<dbReference type="AlphaFoldDB" id="A0AAV9NRF5"/>
<dbReference type="SUPFAM" id="SSF56784">
    <property type="entry name" value="HAD-like"/>
    <property type="match status" value="1"/>
</dbReference>
<accession>A0AAV9NRF5</accession>
<evidence type="ECO:0000313" key="4">
    <source>
        <dbReference type="Proteomes" id="UP001358417"/>
    </source>
</evidence>
<dbReference type="RefSeq" id="XP_064712015.1">
    <property type="nucleotide sequence ID" value="XM_064844155.1"/>
</dbReference>
<feature type="region of interest" description="Disordered" evidence="1">
    <location>
        <begin position="60"/>
        <end position="91"/>
    </location>
</feature>